<dbReference type="Proteomes" id="UP000832011">
    <property type="component" value="Chromosome"/>
</dbReference>
<name>A0ABY4E0Z4_9NEIS</name>
<dbReference type="InterPro" id="IPR005039">
    <property type="entry name" value="Ant_C"/>
</dbReference>
<keyword evidence="4" id="KW-1185">Reference proteome</keyword>
<gene>
    <name evidence="3" type="ORF">LVJ82_10860</name>
</gene>
<dbReference type="Pfam" id="PF03374">
    <property type="entry name" value="ANT"/>
    <property type="match status" value="1"/>
</dbReference>
<dbReference type="PANTHER" id="PTHR36180:SF1">
    <property type="entry name" value="ANTA_ANTB ANTIREPRESSOR DOMAIN-CONTAINING PROTEIN"/>
    <property type="match status" value="1"/>
</dbReference>
<dbReference type="EMBL" id="CP091511">
    <property type="protein sequence ID" value="UOO87993.1"/>
    <property type="molecule type" value="Genomic_DNA"/>
</dbReference>
<sequence length="253" mass="28176">MSDLMTLDIVSIAGQAQQAVNARLLHEFLEVGRDFSNWFKGRVAEYEFIENQDFVTFSPSLAKTPNGGRPRIEYHISLDMAKELSMVERNEKGKQARQYFLACERKAKQVMPALPKTFSEALRLAADLQDQLAIAAPKAAALDLLSDRTDTINFRLAAKHLKVREPVLKSKLVQLGWVIKNSNPMTITAKASDGGYMIQNTGIAPNGHQYSQALITSKGLAKLAEHFSRSQNENGVRFSTDQSIEANTIRLPK</sequence>
<feature type="domain" description="AntA/AntB antirepressor" evidence="2">
    <location>
        <begin position="20"/>
        <end position="90"/>
    </location>
</feature>
<evidence type="ECO:0000259" key="2">
    <source>
        <dbReference type="Pfam" id="PF08346"/>
    </source>
</evidence>
<protein>
    <submittedName>
        <fullName evidence="3">AntA/AntB antirepressor family protein</fullName>
    </submittedName>
</protein>
<evidence type="ECO:0000259" key="1">
    <source>
        <dbReference type="Pfam" id="PF03374"/>
    </source>
</evidence>
<proteinExistence type="predicted"/>
<dbReference type="RefSeq" id="WP_082625635.1">
    <property type="nucleotide sequence ID" value="NZ_CABKVG010000009.1"/>
</dbReference>
<organism evidence="3 4">
    <name type="scientific">Vitreoscilla massiliensis</name>
    <dbReference type="NCBI Taxonomy" id="1689272"/>
    <lineage>
        <taxon>Bacteria</taxon>
        <taxon>Pseudomonadati</taxon>
        <taxon>Pseudomonadota</taxon>
        <taxon>Betaproteobacteria</taxon>
        <taxon>Neisseriales</taxon>
        <taxon>Neisseriaceae</taxon>
        <taxon>Vitreoscilla</taxon>
    </lineage>
</organism>
<dbReference type="InterPro" id="IPR013557">
    <property type="entry name" value="AntA/B_antirep"/>
</dbReference>
<dbReference type="Pfam" id="PF08346">
    <property type="entry name" value="AntA"/>
    <property type="match status" value="1"/>
</dbReference>
<feature type="domain" description="Antirepressor protein C-terminal" evidence="1">
    <location>
        <begin position="130"/>
        <end position="227"/>
    </location>
</feature>
<evidence type="ECO:0000313" key="4">
    <source>
        <dbReference type="Proteomes" id="UP000832011"/>
    </source>
</evidence>
<dbReference type="PANTHER" id="PTHR36180">
    <property type="entry name" value="DNA-BINDING PROTEIN-RELATED-RELATED"/>
    <property type="match status" value="1"/>
</dbReference>
<reference evidence="3 4" key="1">
    <citation type="journal article" date="2022" name="Res Sq">
        <title>Evolution of multicellular longitudinally dividing oral cavity symbionts (Neisseriaceae).</title>
        <authorList>
            <person name="Nyongesa S."/>
            <person name="Weber P."/>
            <person name="Bernet E."/>
            <person name="Pullido F."/>
            <person name="Nieckarz M."/>
            <person name="Delaby M."/>
            <person name="Nieves C."/>
            <person name="Viehboeck T."/>
            <person name="Krause N."/>
            <person name="Rivera-Millot A."/>
            <person name="Nakamura A."/>
            <person name="Vischer N."/>
            <person name="VanNieuwenhze M."/>
            <person name="Brun Y."/>
            <person name="Cava F."/>
            <person name="Bulgheresi S."/>
            <person name="Veyrier F."/>
        </authorList>
    </citation>
    <scope>NUCLEOTIDE SEQUENCE [LARGE SCALE GENOMIC DNA]</scope>
    <source>
        <strain evidence="3 4">SN4</strain>
    </source>
</reference>
<evidence type="ECO:0000313" key="3">
    <source>
        <dbReference type="EMBL" id="UOO87993.1"/>
    </source>
</evidence>
<accession>A0ABY4E0Z4</accession>